<evidence type="ECO:0000256" key="1">
    <source>
        <dbReference type="SAM" id="MobiDB-lite"/>
    </source>
</evidence>
<dbReference type="Proteomes" id="UP000233293">
    <property type="component" value="Unassembled WGS sequence"/>
</dbReference>
<dbReference type="OrthoDB" id="9811127at2"/>
<name>A0A2N3PUD2_9PROT</name>
<feature type="compositionally biased region" description="Low complexity" evidence="1">
    <location>
        <begin position="43"/>
        <end position="54"/>
    </location>
</feature>
<comment type="caution">
    <text evidence="2">The sequence shown here is derived from an EMBL/GenBank/DDBJ whole genome shotgun (WGS) entry which is preliminary data.</text>
</comment>
<feature type="compositionally biased region" description="Low complexity" evidence="1">
    <location>
        <begin position="68"/>
        <end position="88"/>
    </location>
</feature>
<organism evidence="2 3">
    <name type="scientific">Telmatospirillum siberiense</name>
    <dbReference type="NCBI Taxonomy" id="382514"/>
    <lineage>
        <taxon>Bacteria</taxon>
        <taxon>Pseudomonadati</taxon>
        <taxon>Pseudomonadota</taxon>
        <taxon>Alphaproteobacteria</taxon>
        <taxon>Rhodospirillales</taxon>
        <taxon>Rhodospirillaceae</taxon>
        <taxon>Telmatospirillum</taxon>
    </lineage>
</organism>
<dbReference type="AlphaFoldDB" id="A0A2N3PUD2"/>
<keyword evidence="3" id="KW-1185">Reference proteome</keyword>
<reference evidence="3" key="1">
    <citation type="submission" date="2017-12" db="EMBL/GenBank/DDBJ databases">
        <title>Draft genome sequence of Telmatospirillum siberiense 26-4b1T, an acidotolerant peatland alphaproteobacterium potentially involved in sulfur cycling.</title>
        <authorList>
            <person name="Hausmann B."/>
            <person name="Pjevac P."/>
            <person name="Schreck K."/>
            <person name="Herbold C.W."/>
            <person name="Daims H."/>
            <person name="Wagner M."/>
            <person name="Pester M."/>
            <person name="Loy A."/>
        </authorList>
    </citation>
    <scope>NUCLEOTIDE SEQUENCE [LARGE SCALE GENOMIC DNA]</scope>
    <source>
        <strain evidence="3">26-4b1</strain>
    </source>
</reference>
<proteinExistence type="predicted"/>
<dbReference type="RefSeq" id="WP_101251259.1">
    <property type="nucleotide sequence ID" value="NZ_PIUM01000015.1"/>
</dbReference>
<sequence>MNVTDYDKISLRAFQIWEAEGRPEGRELEHWLRAEIELRVVPSPAKARPSAAPKGATAKAVPVKKTGAAKTSPKVAAPKAVKPAAKTTAPKRAKV</sequence>
<protein>
    <recommendedName>
        <fullName evidence="4">DUF2934 domain-containing protein</fullName>
    </recommendedName>
</protein>
<evidence type="ECO:0008006" key="4">
    <source>
        <dbReference type="Google" id="ProtNLM"/>
    </source>
</evidence>
<accession>A0A2N3PUD2</accession>
<feature type="region of interest" description="Disordered" evidence="1">
    <location>
        <begin position="43"/>
        <end position="95"/>
    </location>
</feature>
<dbReference type="EMBL" id="PIUM01000015">
    <property type="protein sequence ID" value="PKU23998.1"/>
    <property type="molecule type" value="Genomic_DNA"/>
</dbReference>
<dbReference type="Pfam" id="PF11154">
    <property type="entry name" value="DUF2934"/>
    <property type="match status" value="1"/>
</dbReference>
<dbReference type="InterPro" id="IPR021327">
    <property type="entry name" value="DUF2934"/>
</dbReference>
<gene>
    <name evidence="2" type="ORF">CWS72_14155</name>
</gene>
<evidence type="ECO:0000313" key="3">
    <source>
        <dbReference type="Proteomes" id="UP000233293"/>
    </source>
</evidence>
<evidence type="ECO:0000313" key="2">
    <source>
        <dbReference type="EMBL" id="PKU23998.1"/>
    </source>
</evidence>